<organism evidence="1 2">
    <name type="scientific">Malus domestica</name>
    <name type="common">Apple</name>
    <name type="synonym">Pyrus malus</name>
    <dbReference type="NCBI Taxonomy" id="3750"/>
    <lineage>
        <taxon>Eukaryota</taxon>
        <taxon>Viridiplantae</taxon>
        <taxon>Streptophyta</taxon>
        <taxon>Embryophyta</taxon>
        <taxon>Tracheophyta</taxon>
        <taxon>Spermatophyta</taxon>
        <taxon>Magnoliopsida</taxon>
        <taxon>eudicotyledons</taxon>
        <taxon>Gunneridae</taxon>
        <taxon>Pentapetalae</taxon>
        <taxon>rosids</taxon>
        <taxon>fabids</taxon>
        <taxon>Rosales</taxon>
        <taxon>Rosaceae</taxon>
        <taxon>Amygdaloideae</taxon>
        <taxon>Maleae</taxon>
        <taxon>Malus</taxon>
    </lineage>
</organism>
<protein>
    <submittedName>
        <fullName evidence="1">Uncharacterized protein</fullName>
    </submittedName>
</protein>
<gene>
    <name evidence="1" type="ORF">DVH24_000228</name>
</gene>
<dbReference type="AlphaFoldDB" id="A0A498IYZ3"/>
<keyword evidence="2" id="KW-1185">Reference proteome</keyword>
<accession>A0A498IYZ3</accession>
<dbReference type="EMBL" id="RDQH01000335">
    <property type="protein sequence ID" value="RXH88629.1"/>
    <property type="molecule type" value="Genomic_DNA"/>
</dbReference>
<proteinExistence type="predicted"/>
<reference evidence="1 2" key="1">
    <citation type="submission" date="2018-10" db="EMBL/GenBank/DDBJ databases">
        <title>A high-quality apple genome assembly.</title>
        <authorList>
            <person name="Hu J."/>
        </authorList>
    </citation>
    <scope>NUCLEOTIDE SEQUENCE [LARGE SCALE GENOMIC DNA]</scope>
    <source>
        <strain evidence="2">cv. HFTH1</strain>
        <tissue evidence="1">Young leaf</tissue>
    </source>
</reference>
<evidence type="ECO:0000313" key="2">
    <source>
        <dbReference type="Proteomes" id="UP000290289"/>
    </source>
</evidence>
<name>A0A498IYZ3_MALDO</name>
<evidence type="ECO:0000313" key="1">
    <source>
        <dbReference type="EMBL" id="RXH88629.1"/>
    </source>
</evidence>
<sequence>MRCLLDLSWVQSPCMITNIIFDFPKKWQLTVFNKQPKKKIPIGKRVNNLSQDPNVLGLIREKFNEAQLAAFRASCFGLLEHGNELAFSGQLEQHPPSFCLLCNKQVPYHQTITIRVGFKKPKIEKNQKPNRTERKNRTELKKPNRTELFWFSSVLMV</sequence>
<comment type="caution">
    <text evidence="1">The sequence shown here is derived from an EMBL/GenBank/DDBJ whole genome shotgun (WGS) entry which is preliminary data.</text>
</comment>
<dbReference type="Proteomes" id="UP000290289">
    <property type="component" value="Chromosome 9"/>
</dbReference>